<reference evidence="2 3" key="1">
    <citation type="submission" date="2023-08" db="EMBL/GenBank/DDBJ databases">
        <title>Annotated Genome Sequence of Vanrija albida AlHP1.</title>
        <authorList>
            <person name="Herzog R."/>
        </authorList>
    </citation>
    <scope>NUCLEOTIDE SEQUENCE [LARGE SCALE GENOMIC DNA]</scope>
    <source>
        <strain evidence="2 3">AlHP1</strain>
    </source>
</reference>
<proteinExistence type="predicted"/>
<sequence>MRDNNNNLHELTATEIVARTKAGTLRVEDYARALLAHIDATEPALRAWVVYDPQRVLAEARALDQLPPARRGPLHGVAVAVKDIFLTRDYPTAYGSAFPGHTAPPGIDATAVAVLRGAGALIVGKTTSTQFAASTHGPATVNAADSARTPGGSSSGSAAAVAALHVPLALGTQTGGSIIRPASFNGVWGLKPTWNAISRDGVKIYSLTCDTVGVFARSAADVALAAGVFGLSEPGEPPAPSTLRLAAVRTAAWEHATPATEAALSRAIALLTKAGVTVEEVELEALAEAAGDENTQWHDTERYRAVIHPEGARAFWPDYYTFPEGERAAERGQRLESDVVEQIEDGLRRGDEAHLAALDTYARLRARFGALTAGYDAVITPSTTGYAPLLDETRHTGNSVFCTLWTVLHVPVVNVPGLTEDGLPVGISLVGRRYEDAQLLRVAEAVGQVFARDA</sequence>
<organism evidence="2 3">
    <name type="scientific">Vanrija albida</name>
    <dbReference type="NCBI Taxonomy" id="181172"/>
    <lineage>
        <taxon>Eukaryota</taxon>
        <taxon>Fungi</taxon>
        <taxon>Dikarya</taxon>
        <taxon>Basidiomycota</taxon>
        <taxon>Agaricomycotina</taxon>
        <taxon>Tremellomycetes</taxon>
        <taxon>Trichosporonales</taxon>
        <taxon>Trichosporonaceae</taxon>
        <taxon>Vanrija</taxon>
    </lineage>
</organism>
<dbReference type="InterPro" id="IPR036928">
    <property type="entry name" value="AS_sf"/>
</dbReference>
<dbReference type="Pfam" id="PF01425">
    <property type="entry name" value="Amidase"/>
    <property type="match status" value="1"/>
</dbReference>
<feature type="domain" description="Amidase" evidence="1">
    <location>
        <begin position="32"/>
        <end position="440"/>
    </location>
</feature>
<dbReference type="PANTHER" id="PTHR11895">
    <property type="entry name" value="TRANSAMIDASE"/>
    <property type="match status" value="1"/>
</dbReference>
<dbReference type="RefSeq" id="XP_069204836.1">
    <property type="nucleotide sequence ID" value="XM_069356899.1"/>
</dbReference>
<dbReference type="Gene3D" id="3.90.1300.10">
    <property type="entry name" value="Amidase signature (AS) domain"/>
    <property type="match status" value="1"/>
</dbReference>
<dbReference type="Proteomes" id="UP001565368">
    <property type="component" value="Unassembled WGS sequence"/>
</dbReference>
<evidence type="ECO:0000259" key="1">
    <source>
        <dbReference type="Pfam" id="PF01425"/>
    </source>
</evidence>
<keyword evidence="3" id="KW-1185">Reference proteome</keyword>
<dbReference type="InterPro" id="IPR000120">
    <property type="entry name" value="Amidase"/>
</dbReference>
<protein>
    <recommendedName>
        <fullName evidence="1">Amidase domain-containing protein</fullName>
    </recommendedName>
</protein>
<gene>
    <name evidence="2" type="ORF">Q8F55_008503</name>
</gene>
<evidence type="ECO:0000313" key="3">
    <source>
        <dbReference type="Proteomes" id="UP001565368"/>
    </source>
</evidence>
<accession>A0ABR3PR10</accession>
<evidence type="ECO:0000313" key="2">
    <source>
        <dbReference type="EMBL" id="KAL1404892.1"/>
    </source>
</evidence>
<dbReference type="InterPro" id="IPR023631">
    <property type="entry name" value="Amidase_dom"/>
</dbReference>
<name>A0ABR3PR10_9TREE</name>
<dbReference type="SUPFAM" id="SSF75304">
    <property type="entry name" value="Amidase signature (AS) enzymes"/>
    <property type="match status" value="1"/>
</dbReference>
<comment type="caution">
    <text evidence="2">The sequence shown here is derived from an EMBL/GenBank/DDBJ whole genome shotgun (WGS) entry which is preliminary data.</text>
</comment>
<dbReference type="EMBL" id="JBBXJM010000007">
    <property type="protein sequence ID" value="KAL1404892.1"/>
    <property type="molecule type" value="Genomic_DNA"/>
</dbReference>
<dbReference type="PANTHER" id="PTHR11895:SF7">
    <property type="entry name" value="GLUTAMYL-TRNA(GLN) AMIDOTRANSFERASE SUBUNIT A, MITOCHONDRIAL"/>
    <property type="match status" value="1"/>
</dbReference>
<dbReference type="GeneID" id="95989546"/>